<dbReference type="InterPro" id="IPR016197">
    <property type="entry name" value="Chromo-like_dom_sf"/>
</dbReference>
<dbReference type="EMBL" id="BDGG01000018">
    <property type="protein sequence ID" value="GAV08623.1"/>
    <property type="molecule type" value="Genomic_DNA"/>
</dbReference>
<sequence length="633" mass="70205">MDKASTSSAASNGGIPPPIMTINPAPSTPNRNTKKRELDDDTEMRLEDFTKKFNIGDDVWVISKGQWHKAKIILIETDKYPGDQSTSVPIYRIHYPGWGKRYDEWMFSDSLMLQNTENDAKALAENDAFMEASGIKNKKTGKKTAQKDKTTSSQMTERKSSVPQSPNPMTFDGVSSARGRGRGGSRGGATAKPRGATSSKRARSDAGPSAEDRISTGNSQSLEPSSLASALESESSTVTDKPYNGKGHSSVSAGSITGSLADGGMKEESAEPGRVLTEEQKKEKVVRAQEEFDALVEHYEECDVGNPEKESADEQLMILDILSAVGVAPEADMEPRSAVEKQKQCLEALHKLSYLTVARMRKLLDQTIFKVSLPQGVKRLMADNYIQTVRNAKILKAAEPAYSAKTVLEKYRAHSQTVPEGKSIFWNKARLAEINSLESILSGSFSGPNLLAQRFMMRLEWPMLTEWKKGQNKGDKADALQRLGVIHVVRLVQLMTYFYNSESKKLVGNPSKQLLAIYDDLLKFIEETFVPPLLENTDALYQHMDEAYLEKVKYVGFEKVDDTDDPGVQDTMHPFHHLSDSFFDELADRHINSDMKDLTLVVEWKAVTQPETEESSASVKDQDAMEPSTPQLA</sequence>
<dbReference type="Pfam" id="PF11717">
    <property type="entry name" value="Tudor-knot"/>
    <property type="match status" value="1"/>
</dbReference>
<dbReference type="GO" id="GO:0035267">
    <property type="term" value="C:NuA4 histone acetyltransferase complex"/>
    <property type="evidence" value="ECO:0007669"/>
    <property type="project" value="TreeGrafter"/>
</dbReference>
<reference evidence="3 4" key="1">
    <citation type="journal article" date="2016" name="Nat. Commun.">
        <title>Extremotolerant tardigrade genome and improved radiotolerance of human cultured cells by tardigrade-unique protein.</title>
        <authorList>
            <person name="Hashimoto T."/>
            <person name="Horikawa D.D."/>
            <person name="Saito Y."/>
            <person name="Kuwahara H."/>
            <person name="Kozuka-Hata H."/>
            <person name="Shin-I T."/>
            <person name="Minakuchi Y."/>
            <person name="Ohishi K."/>
            <person name="Motoyama A."/>
            <person name="Aizu T."/>
            <person name="Enomoto A."/>
            <person name="Kondo K."/>
            <person name="Tanaka S."/>
            <person name="Hara Y."/>
            <person name="Koshikawa S."/>
            <person name="Sagara H."/>
            <person name="Miura T."/>
            <person name="Yokobori S."/>
            <person name="Miyagawa K."/>
            <person name="Suzuki Y."/>
            <person name="Kubo T."/>
            <person name="Oyama M."/>
            <person name="Kohara Y."/>
            <person name="Fujiyama A."/>
            <person name="Arakawa K."/>
            <person name="Katayama T."/>
            <person name="Toyoda A."/>
            <person name="Kunieda T."/>
        </authorList>
    </citation>
    <scope>NUCLEOTIDE SEQUENCE [LARGE SCALE GENOMIC DNA]</scope>
    <source>
        <strain evidence="3 4">YOKOZUNA-1</strain>
    </source>
</reference>
<feature type="compositionally biased region" description="Low complexity" evidence="1">
    <location>
        <begin position="219"/>
        <end position="236"/>
    </location>
</feature>
<name>A0A1D1W6W4_RAMVA</name>
<proteinExistence type="predicted"/>
<evidence type="ECO:0000256" key="1">
    <source>
        <dbReference type="SAM" id="MobiDB-lite"/>
    </source>
</evidence>
<dbReference type="GO" id="GO:0006325">
    <property type="term" value="P:chromatin organization"/>
    <property type="evidence" value="ECO:0007669"/>
    <property type="project" value="InterPro"/>
</dbReference>
<comment type="caution">
    <text evidence="3">The sequence shown here is derived from an EMBL/GenBank/DDBJ whole genome shotgun (WGS) entry which is preliminary data.</text>
</comment>
<gene>
    <name evidence="3" type="primary">RvY_18288-1</name>
    <name evidence="3" type="synonym">RvY_18288.1</name>
    <name evidence="3" type="ORF">RvY_18288</name>
</gene>
<feature type="compositionally biased region" description="Basic and acidic residues" evidence="1">
    <location>
        <begin position="264"/>
        <end position="282"/>
    </location>
</feature>
<dbReference type="PANTHER" id="PTHR10880:SF48">
    <property type="entry name" value="MORTALITY FACTOR 4 LIKE 2"/>
    <property type="match status" value="1"/>
</dbReference>
<evidence type="ECO:0000313" key="4">
    <source>
        <dbReference type="Proteomes" id="UP000186922"/>
    </source>
</evidence>
<feature type="region of interest" description="Disordered" evidence="1">
    <location>
        <begin position="1"/>
        <end position="40"/>
    </location>
</feature>
<accession>A0A1D1W6W4</accession>
<dbReference type="GO" id="GO:0005634">
    <property type="term" value="C:nucleus"/>
    <property type="evidence" value="ECO:0007669"/>
    <property type="project" value="InterPro"/>
</dbReference>
<feature type="region of interest" description="Disordered" evidence="1">
    <location>
        <begin position="609"/>
        <end position="633"/>
    </location>
</feature>
<protein>
    <recommendedName>
        <fullName evidence="2">Tudor-knot domain-containing protein</fullName>
    </recommendedName>
</protein>
<feature type="region of interest" description="Disordered" evidence="1">
    <location>
        <begin position="134"/>
        <end position="282"/>
    </location>
</feature>
<dbReference type="GO" id="GO:0006355">
    <property type="term" value="P:regulation of DNA-templated transcription"/>
    <property type="evidence" value="ECO:0007669"/>
    <property type="project" value="InterPro"/>
</dbReference>
<organism evidence="3 4">
    <name type="scientific">Ramazzottius varieornatus</name>
    <name type="common">Water bear</name>
    <name type="synonym">Tardigrade</name>
    <dbReference type="NCBI Taxonomy" id="947166"/>
    <lineage>
        <taxon>Eukaryota</taxon>
        <taxon>Metazoa</taxon>
        <taxon>Ecdysozoa</taxon>
        <taxon>Tardigrada</taxon>
        <taxon>Eutardigrada</taxon>
        <taxon>Parachela</taxon>
        <taxon>Hypsibioidea</taxon>
        <taxon>Ramazzottiidae</taxon>
        <taxon>Ramazzottius</taxon>
    </lineage>
</organism>
<dbReference type="InterPro" id="IPR008676">
    <property type="entry name" value="MRG"/>
</dbReference>
<keyword evidence="4" id="KW-1185">Reference proteome</keyword>
<evidence type="ECO:0000259" key="2">
    <source>
        <dbReference type="Pfam" id="PF11717"/>
    </source>
</evidence>
<dbReference type="Gene3D" id="2.30.30.140">
    <property type="match status" value="1"/>
</dbReference>
<feature type="compositionally biased region" description="Polar residues" evidence="1">
    <location>
        <begin position="247"/>
        <end position="258"/>
    </location>
</feature>
<feature type="compositionally biased region" description="Polar residues" evidence="1">
    <location>
        <begin position="1"/>
        <end position="11"/>
    </location>
</feature>
<feature type="domain" description="Tudor-knot" evidence="2">
    <location>
        <begin position="54"/>
        <end position="110"/>
    </location>
</feature>
<dbReference type="Proteomes" id="UP000186922">
    <property type="component" value="Unassembled WGS sequence"/>
</dbReference>
<dbReference type="OrthoDB" id="124855at2759"/>
<evidence type="ECO:0000313" key="3">
    <source>
        <dbReference type="EMBL" id="GAV08623.1"/>
    </source>
</evidence>
<dbReference type="AlphaFoldDB" id="A0A1D1W6W4"/>
<feature type="compositionally biased region" description="Basic and acidic residues" evidence="1">
    <location>
        <begin position="145"/>
        <end position="160"/>
    </location>
</feature>
<dbReference type="PANTHER" id="PTHR10880">
    <property type="entry name" value="MORTALITY FACTOR 4-LIKE PROTEIN"/>
    <property type="match status" value="1"/>
</dbReference>
<dbReference type="InterPro" id="IPR025995">
    <property type="entry name" value="Tudor-knot"/>
</dbReference>
<dbReference type="SUPFAM" id="SSF54160">
    <property type="entry name" value="Chromo domain-like"/>
    <property type="match status" value="1"/>
</dbReference>